<dbReference type="PANTHER" id="PTHR42723:SF1">
    <property type="entry name" value="CHLOROPHYLL SYNTHASE, CHLOROPLASTIC"/>
    <property type="match status" value="1"/>
</dbReference>
<dbReference type="Proteomes" id="UP001251528">
    <property type="component" value="Unassembled WGS sequence"/>
</dbReference>
<keyword evidence="3 5" id="KW-1133">Transmembrane helix</keyword>
<dbReference type="InterPro" id="IPR050475">
    <property type="entry name" value="Prenyltransferase_related"/>
</dbReference>
<accession>A0AAJ0G1C5</accession>
<protein>
    <submittedName>
        <fullName evidence="6">Uncharacterized protein</fullName>
    </submittedName>
</protein>
<evidence type="ECO:0000256" key="2">
    <source>
        <dbReference type="ARBA" id="ARBA00022692"/>
    </source>
</evidence>
<keyword evidence="4 5" id="KW-0472">Membrane</keyword>
<name>A0AAJ0G1C5_9HYPO</name>
<feature type="transmembrane region" description="Helical" evidence="5">
    <location>
        <begin position="54"/>
        <end position="84"/>
    </location>
</feature>
<keyword evidence="2 5" id="KW-0812">Transmembrane</keyword>
<dbReference type="InterPro" id="IPR000537">
    <property type="entry name" value="UbiA_prenyltransferase"/>
</dbReference>
<feature type="transmembrane region" description="Helical" evidence="5">
    <location>
        <begin position="96"/>
        <end position="118"/>
    </location>
</feature>
<dbReference type="GO" id="GO:0016020">
    <property type="term" value="C:membrane"/>
    <property type="evidence" value="ECO:0007669"/>
    <property type="project" value="UniProtKB-SubCell"/>
</dbReference>
<proteinExistence type="predicted"/>
<evidence type="ECO:0000313" key="7">
    <source>
        <dbReference type="Proteomes" id="UP001251528"/>
    </source>
</evidence>
<reference evidence="6" key="1">
    <citation type="submission" date="2023-06" db="EMBL/GenBank/DDBJ databases">
        <title>Conoideocrella luteorostrata (Hypocreales: Clavicipitaceae), a potential biocontrol fungus for elongate hemlock scale in United States Christmas tree production areas.</title>
        <authorList>
            <person name="Barrett H."/>
            <person name="Lovett B."/>
            <person name="Macias A.M."/>
            <person name="Stajich J.E."/>
            <person name="Kasson M.T."/>
        </authorList>
    </citation>
    <scope>NUCLEOTIDE SEQUENCE</scope>
    <source>
        <strain evidence="6">ARSEF 14590</strain>
    </source>
</reference>
<dbReference type="Gene3D" id="1.10.357.140">
    <property type="entry name" value="UbiA prenyltransferase"/>
    <property type="match status" value="1"/>
</dbReference>
<dbReference type="EMBL" id="JASWJB010000073">
    <property type="protein sequence ID" value="KAK2601637.1"/>
    <property type="molecule type" value="Genomic_DNA"/>
</dbReference>
<dbReference type="CDD" id="cd13965">
    <property type="entry name" value="PT_UbiA_3"/>
    <property type="match status" value="1"/>
</dbReference>
<sequence length="198" mass="22377">MVRRMPRMLPWIWLNLLVEDIENQRMPEYVLEDRINKPWRLLPSNRLTPKEAQIWLFTAIIVAVGVSVMVGGFTPSVSLLVLVWMYNNLDDSRYNIWLRNGLNAAGLMCFNWGALSVLSSGDLLPRVKAWILITGAINVTTIHAQDLPDMDGDQARQRQTIPLLHGQGVTRQSLAGMGLFWFIACPISWGYHYGATAG</sequence>
<evidence type="ECO:0000313" key="6">
    <source>
        <dbReference type="EMBL" id="KAK2601637.1"/>
    </source>
</evidence>
<evidence type="ECO:0000256" key="5">
    <source>
        <dbReference type="SAM" id="Phobius"/>
    </source>
</evidence>
<dbReference type="AlphaFoldDB" id="A0AAJ0G1C5"/>
<gene>
    <name evidence="6" type="ORF">QQS21_004787</name>
</gene>
<evidence type="ECO:0000256" key="1">
    <source>
        <dbReference type="ARBA" id="ARBA00004141"/>
    </source>
</evidence>
<comment type="subcellular location">
    <subcellularLocation>
        <location evidence="1">Membrane</location>
        <topology evidence="1">Multi-pass membrane protein</topology>
    </subcellularLocation>
</comment>
<evidence type="ECO:0000256" key="3">
    <source>
        <dbReference type="ARBA" id="ARBA00022989"/>
    </source>
</evidence>
<dbReference type="Pfam" id="PF01040">
    <property type="entry name" value="UbiA"/>
    <property type="match status" value="1"/>
</dbReference>
<dbReference type="InterPro" id="IPR044878">
    <property type="entry name" value="UbiA_sf"/>
</dbReference>
<dbReference type="GO" id="GO:0016765">
    <property type="term" value="F:transferase activity, transferring alkyl or aryl (other than methyl) groups"/>
    <property type="evidence" value="ECO:0007669"/>
    <property type="project" value="InterPro"/>
</dbReference>
<keyword evidence="7" id="KW-1185">Reference proteome</keyword>
<evidence type="ECO:0000256" key="4">
    <source>
        <dbReference type="ARBA" id="ARBA00023136"/>
    </source>
</evidence>
<dbReference type="PANTHER" id="PTHR42723">
    <property type="entry name" value="CHLOROPHYLL SYNTHASE"/>
    <property type="match status" value="1"/>
</dbReference>
<organism evidence="6 7">
    <name type="scientific">Conoideocrella luteorostrata</name>
    <dbReference type="NCBI Taxonomy" id="1105319"/>
    <lineage>
        <taxon>Eukaryota</taxon>
        <taxon>Fungi</taxon>
        <taxon>Dikarya</taxon>
        <taxon>Ascomycota</taxon>
        <taxon>Pezizomycotina</taxon>
        <taxon>Sordariomycetes</taxon>
        <taxon>Hypocreomycetidae</taxon>
        <taxon>Hypocreales</taxon>
        <taxon>Clavicipitaceae</taxon>
        <taxon>Conoideocrella</taxon>
    </lineage>
</organism>
<comment type="caution">
    <text evidence="6">The sequence shown here is derived from an EMBL/GenBank/DDBJ whole genome shotgun (WGS) entry which is preliminary data.</text>
</comment>